<dbReference type="CDD" id="cd01086">
    <property type="entry name" value="MetAP1"/>
    <property type="match status" value="1"/>
</dbReference>
<dbReference type="OrthoDB" id="9802055at2"/>
<keyword evidence="2 6" id="KW-0031">Aminopeptidase</keyword>
<keyword evidence="3 6" id="KW-0645">Protease</keyword>
<dbReference type="PANTHER" id="PTHR43330:SF27">
    <property type="entry name" value="METHIONINE AMINOPEPTIDASE"/>
    <property type="match status" value="1"/>
</dbReference>
<evidence type="ECO:0000256" key="4">
    <source>
        <dbReference type="ARBA" id="ARBA00022723"/>
    </source>
</evidence>
<keyword evidence="4 6" id="KW-0479">Metal-binding</keyword>
<dbReference type="InterPro" id="IPR000994">
    <property type="entry name" value="Pept_M24"/>
</dbReference>
<comment type="function">
    <text evidence="1 6">Removes the N-terminal methionine from nascent proteins. The N-terminal methionine is often cleaved when the second residue in the primary sequence is small and uncharged (Met-Ala-, Cys, Gly, Pro, Ser, Thr, or Val). Requires deformylation of the N(alpha)-formylated initiator methionine before it can be hydrolyzed.</text>
</comment>
<keyword evidence="5 6" id="KW-0378">Hydrolase</keyword>
<feature type="binding site" evidence="6">
    <location>
        <position position="182"/>
    </location>
    <ligand>
        <name>a divalent metal cation</name>
        <dbReference type="ChEBI" id="CHEBI:60240"/>
        <label>2</label>
        <note>catalytic</note>
    </ligand>
</feature>
<feature type="domain" description="Peptidase M24" evidence="8">
    <location>
        <begin position="13"/>
        <end position="253"/>
    </location>
</feature>
<dbReference type="PANTHER" id="PTHR43330">
    <property type="entry name" value="METHIONINE AMINOPEPTIDASE"/>
    <property type="match status" value="1"/>
</dbReference>
<dbReference type="EMBL" id="CP035758">
    <property type="protein sequence ID" value="QBD77808.1"/>
    <property type="molecule type" value="Genomic_DNA"/>
</dbReference>
<dbReference type="Pfam" id="PF00557">
    <property type="entry name" value="Peptidase_M24"/>
    <property type="match status" value="1"/>
</dbReference>
<evidence type="ECO:0000256" key="1">
    <source>
        <dbReference type="ARBA" id="ARBA00002521"/>
    </source>
</evidence>
<evidence type="ECO:0000256" key="6">
    <source>
        <dbReference type="HAMAP-Rule" id="MF_01974"/>
    </source>
</evidence>
<evidence type="ECO:0000256" key="2">
    <source>
        <dbReference type="ARBA" id="ARBA00022438"/>
    </source>
</evidence>
<dbReference type="RefSeq" id="WP_129888861.1">
    <property type="nucleotide sequence ID" value="NZ_CP035758.1"/>
</dbReference>
<protein>
    <recommendedName>
        <fullName evidence="6 7">Methionine aminopeptidase</fullName>
        <shortName evidence="6">MAP</shortName>
        <shortName evidence="6">MetAP</shortName>
        <ecNumber evidence="6 7">3.4.11.18</ecNumber>
    </recommendedName>
    <alternativeName>
        <fullName evidence="6">Peptidase M</fullName>
    </alternativeName>
</protein>
<evidence type="ECO:0000313" key="10">
    <source>
        <dbReference type="Proteomes" id="UP000290365"/>
    </source>
</evidence>
<proteinExistence type="inferred from homology"/>
<feature type="binding site" evidence="6">
    <location>
        <position position="246"/>
    </location>
    <ligand>
        <name>a divalent metal cation</name>
        <dbReference type="ChEBI" id="CHEBI:60240"/>
        <label>1</label>
    </ligand>
</feature>
<dbReference type="Proteomes" id="UP000290365">
    <property type="component" value="Chromosome"/>
</dbReference>
<dbReference type="GO" id="GO:0004239">
    <property type="term" value="F:initiator methionyl aminopeptidase activity"/>
    <property type="evidence" value="ECO:0007669"/>
    <property type="project" value="UniProtKB-UniRule"/>
</dbReference>
<accession>A0A4P6JQU6</accession>
<dbReference type="GO" id="GO:0005829">
    <property type="term" value="C:cytosol"/>
    <property type="evidence" value="ECO:0007669"/>
    <property type="project" value="TreeGrafter"/>
</dbReference>
<feature type="binding site" evidence="6">
    <location>
        <position position="246"/>
    </location>
    <ligand>
        <name>a divalent metal cation</name>
        <dbReference type="ChEBI" id="CHEBI:60240"/>
        <label>2</label>
        <note>catalytic</note>
    </ligand>
</feature>
<organism evidence="9 10">
    <name type="scientific">Ktedonosporobacter rubrisoli</name>
    <dbReference type="NCBI Taxonomy" id="2509675"/>
    <lineage>
        <taxon>Bacteria</taxon>
        <taxon>Bacillati</taxon>
        <taxon>Chloroflexota</taxon>
        <taxon>Ktedonobacteria</taxon>
        <taxon>Ktedonobacterales</taxon>
        <taxon>Ktedonosporobacteraceae</taxon>
        <taxon>Ktedonosporobacter</taxon>
    </lineage>
</organism>
<feature type="binding site" evidence="6">
    <location>
        <position position="90"/>
    </location>
    <ligand>
        <name>substrate</name>
    </ligand>
</feature>
<dbReference type="GO" id="GO:0046872">
    <property type="term" value="F:metal ion binding"/>
    <property type="evidence" value="ECO:0007669"/>
    <property type="project" value="UniProtKB-UniRule"/>
</dbReference>
<dbReference type="AlphaFoldDB" id="A0A4P6JQU6"/>
<feature type="binding site" evidence="6">
    <location>
        <position position="108"/>
    </location>
    <ligand>
        <name>a divalent metal cation</name>
        <dbReference type="ChEBI" id="CHEBI:60240"/>
        <label>1</label>
    </ligand>
</feature>
<reference evidence="9 10" key="1">
    <citation type="submission" date="2019-01" db="EMBL/GenBank/DDBJ databases">
        <title>Ktedonosporobacter rubrisoli SCAWS-G2.</title>
        <authorList>
            <person name="Huang Y."/>
            <person name="Yan B."/>
        </authorList>
    </citation>
    <scope>NUCLEOTIDE SEQUENCE [LARGE SCALE GENOMIC DNA]</scope>
    <source>
        <strain evidence="9 10">SCAWS-G2</strain>
    </source>
</reference>
<dbReference type="SUPFAM" id="SSF55920">
    <property type="entry name" value="Creatinase/aminopeptidase"/>
    <property type="match status" value="1"/>
</dbReference>
<dbReference type="InterPro" id="IPR002467">
    <property type="entry name" value="Pept_M24A_MAP1"/>
</dbReference>
<evidence type="ECO:0000256" key="7">
    <source>
        <dbReference type="RuleBase" id="RU003653"/>
    </source>
</evidence>
<dbReference type="GO" id="GO:0070006">
    <property type="term" value="F:metalloaminopeptidase activity"/>
    <property type="evidence" value="ECO:0007669"/>
    <property type="project" value="UniProtKB-UniRule"/>
</dbReference>
<feature type="binding site" evidence="6">
    <location>
        <position position="189"/>
    </location>
    <ligand>
        <name>substrate</name>
    </ligand>
</feature>
<keyword evidence="10" id="KW-1185">Reference proteome</keyword>
<sequence>MAIMIKSRQEIALLREAGRIVGQTYEVLRPHIKAGISTAELDKIAEDFIRSKDAIPVYKGYGARAARAGQPAVPPFPATICVAINNVICHGIPSSTQYLKDGDIIGIDIGVRYKGWVGDSCATFAVGKLDDEAQKLVDTARRSMELGIEQARAGNHMGDIGAAIQSYAEAQGFSVVRDLVGHGVGHSVHEDPQVPHIGRAGTGLKLRTGMVFTIEPMINVGKPQTRLLADRWTICTADGSLSAQFEHTLAVTDGAPELLTLP</sequence>
<evidence type="ECO:0000259" key="8">
    <source>
        <dbReference type="Pfam" id="PF00557"/>
    </source>
</evidence>
<evidence type="ECO:0000256" key="3">
    <source>
        <dbReference type="ARBA" id="ARBA00022670"/>
    </source>
</evidence>
<feature type="binding site" evidence="6">
    <location>
        <position position="119"/>
    </location>
    <ligand>
        <name>a divalent metal cation</name>
        <dbReference type="ChEBI" id="CHEBI:60240"/>
        <label>2</label>
        <note>catalytic</note>
    </ligand>
</feature>
<evidence type="ECO:0000256" key="5">
    <source>
        <dbReference type="ARBA" id="ARBA00022801"/>
    </source>
</evidence>
<feature type="binding site" evidence="6">
    <location>
        <position position="119"/>
    </location>
    <ligand>
        <name>a divalent metal cation</name>
        <dbReference type="ChEBI" id="CHEBI:60240"/>
        <label>1</label>
    </ligand>
</feature>
<dbReference type="InterPro" id="IPR001714">
    <property type="entry name" value="Pept_M24_MAP"/>
</dbReference>
<comment type="subunit">
    <text evidence="6">Monomer.</text>
</comment>
<dbReference type="Gene3D" id="3.90.230.10">
    <property type="entry name" value="Creatinase/methionine aminopeptidase superfamily"/>
    <property type="match status" value="1"/>
</dbReference>
<dbReference type="PRINTS" id="PR00599">
    <property type="entry name" value="MAPEPTIDASE"/>
</dbReference>
<dbReference type="InterPro" id="IPR036005">
    <property type="entry name" value="Creatinase/aminopeptidase-like"/>
</dbReference>
<comment type="similarity">
    <text evidence="6">Belongs to the peptidase M24A family. Methionine aminopeptidase type 1 subfamily.</text>
</comment>
<feature type="binding site" evidence="6">
    <location>
        <position position="215"/>
    </location>
    <ligand>
        <name>a divalent metal cation</name>
        <dbReference type="ChEBI" id="CHEBI:60240"/>
        <label>2</label>
        <note>catalytic</note>
    </ligand>
</feature>
<evidence type="ECO:0000313" key="9">
    <source>
        <dbReference type="EMBL" id="QBD77808.1"/>
    </source>
</evidence>
<gene>
    <name evidence="6 9" type="primary">map</name>
    <name evidence="9" type="ORF">EPA93_18135</name>
</gene>
<dbReference type="GO" id="GO:0006508">
    <property type="term" value="P:proteolysis"/>
    <property type="evidence" value="ECO:0007669"/>
    <property type="project" value="UniProtKB-KW"/>
</dbReference>
<comment type="catalytic activity">
    <reaction evidence="6 7">
        <text>Release of N-terminal amino acids, preferentially methionine, from peptides and arylamides.</text>
        <dbReference type="EC" id="3.4.11.18"/>
    </reaction>
</comment>
<dbReference type="KEGG" id="kbs:EPA93_18135"/>
<comment type="cofactor">
    <cofactor evidence="6">
        <name>Co(2+)</name>
        <dbReference type="ChEBI" id="CHEBI:48828"/>
    </cofactor>
    <cofactor evidence="6">
        <name>Zn(2+)</name>
        <dbReference type="ChEBI" id="CHEBI:29105"/>
    </cofactor>
    <cofactor evidence="6">
        <name>Mn(2+)</name>
        <dbReference type="ChEBI" id="CHEBI:29035"/>
    </cofactor>
    <cofactor evidence="6">
        <name>Fe(2+)</name>
        <dbReference type="ChEBI" id="CHEBI:29033"/>
    </cofactor>
    <text evidence="6">Binds 2 divalent metal cations per subunit. Has a high-affinity and a low affinity metal-binding site. The true nature of the physiological cofactor is under debate. The enzyme is active with cobalt, zinc, manganese or divalent iron ions. Most likely, methionine aminopeptidases function as mononuclear Fe(2+)-metalloproteases under physiological conditions, and the catalytically relevant metal-binding site has been assigned to the histidine-containing high-affinity site.</text>
</comment>
<dbReference type="HAMAP" id="MF_01974">
    <property type="entry name" value="MetAP_1"/>
    <property type="match status" value="1"/>
</dbReference>
<name>A0A4P6JQU6_KTERU</name>
<dbReference type="EC" id="3.4.11.18" evidence="6 7"/>
<dbReference type="NCBIfam" id="TIGR00500">
    <property type="entry name" value="met_pdase_I"/>
    <property type="match status" value="1"/>
</dbReference>